<dbReference type="Proteomes" id="UP000199228">
    <property type="component" value="Unassembled WGS sequence"/>
</dbReference>
<reference evidence="1 2" key="1">
    <citation type="submission" date="2016-10" db="EMBL/GenBank/DDBJ databases">
        <authorList>
            <person name="de Groot N.N."/>
        </authorList>
    </citation>
    <scope>NUCLEOTIDE SEQUENCE [LARGE SCALE GENOMIC DNA]</scope>
    <source>
        <strain evidence="1 2">DSM 3217</strain>
    </source>
</reference>
<evidence type="ECO:0000313" key="1">
    <source>
        <dbReference type="EMBL" id="SDB09885.1"/>
    </source>
</evidence>
<dbReference type="PANTHER" id="PTHR32329">
    <property type="entry name" value="BIFUNCTIONAL PROTEIN [INCLUDES 2-HYDROXYACYL-COA DEHYDRATASE (N-TER) AND ITS ACTIVATOR DOMAIN (C_TERM)-RELATED"/>
    <property type="match status" value="1"/>
</dbReference>
<sequence length="385" mass="44389">MMRTNNKNYILCYPQLGNYDIPIKYFVNHGLNQEYKAPPQMTKRTIELGAKNSPDFVCAPFKCMMGCYIEALEQGANVMIGTGGTCRLGYYGELHEQILHDLGYDFEMFNITLANYKNIWGLYKGMRHFAPNTNLFRMIKALPATAKMICVFDEVEDYYRQNMGFETHEGDFEAAYKLFLQSMRKANTLRDIKRIYKTTINNFKRIPINKPEHPVKIGIVGEYFTIMDPYSNHEIETKLAKMGAEVHRWMSLSHSVILANEKSLFGRLFQYMHFDIKKFPSSIWHKSHLKDISDYAVYDNGGSSIATVNKAKEYAKAGFDGIVQVKCFGCTPETGIVPILHNISKDYKVPILYMNYDTQTSDTGIETRIEAFYDMIAMRKEVTTK</sequence>
<keyword evidence="1" id="KW-0418">Kinase</keyword>
<dbReference type="Gene3D" id="3.40.50.11900">
    <property type="match status" value="1"/>
</dbReference>
<dbReference type="GO" id="GO:0016301">
    <property type="term" value="F:kinase activity"/>
    <property type="evidence" value="ECO:0007669"/>
    <property type="project" value="UniProtKB-KW"/>
</dbReference>
<dbReference type="PANTHER" id="PTHR32329:SF2">
    <property type="entry name" value="BIFUNCTIONAL PROTEIN [INCLUDES 2-HYDROXYACYL-COA DEHYDRATASE (N-TER) AND ITS ACTIVATOR DOMAIN (C_TERM)"/>
    <property type="match status" value="1"/>
</dbReference>
<dbReference type="InterPro" id="IPR051805">
    <property type="entry name" value="Dehydratase_Activator_Redct"/>
</dbReference>
<proteinExistence type="predicted"/>
<dbReference type="STRING" id="1732.SAMN02910417_00762"/>
<evidence type="ECO:0000313" key="2">
    <source>
        <dbReference type="Proteomes" id="UP000199228"/>
    </source>
</evidence>
<organism evidence="1 2">
    <name type="scientific">Eubacterium oxidoreducens</name>
    <dbReference type="NCBI Taxonomy" id="1732"/>
    <lineage>
        <taxon>Bacteria</taxon>
        <taxon>Bacillati</taxon>
        <taxon>Bacillota</taxon>
        <taxon>Clostridia</taxon>
        <taxon>Eubacteriales</taxon>
        <taxon>Eubacteriaceae</taxon>
        <taxon>Eubacterium</taxon>
    </lineage>
</organism>
<dbReference type="OrthoDB" id="9780120at2"/>
<dbReference type="AlphaFoldDB" id="A0A1G6ANE8"/>
<accession>A0A1G6ANE8</accession>
<keyword evidence="1" id="KW-0808">Transferase</keyword>
<dbReference type="EMBL" id="FMXR01000006">
    <property type="protein sequence ID" value="SDB09885.1"/>
    <property type="molecule type" value="Genomic_DNA"/>
</dbReference>
<name>A0A1G6ANE8_EUBOX</name>
<keyword evidence="2" id="KW-1185">Reference proteome</keyword>
<dbReference type="RefSeq" id="WP_090172367.1">
    <property type="nucleotide sequence ID" value="NZ_FMXR01000006.1"/>
</dbReference>
<protein>
    <submittedName>
        <fullName evidence="1">Predicted nucleotide-binding protein, sugar kinase/HSP70/actin superfamily</fullName>
    </submittedName>
</protein>
<gene>
    <name evidence="1" type="ORF">SAMN02910417_00762</name>
</gene>